<name>A0ACB5T2K6_AMBMO</name>
<organism evidence="1 2">
    <name type="scientific">Ambrosiozyma monospora</name>
    <name type="common">Yeast</name>
    <name type="synonym">Endomycopsis monosporus</name>
    <dbReference type="NCBI Taxonomy" id="43982"/>
    <lineage>
        <taxon>Eukaryota</taxon>
        <taxon>Fungi</taxon>
        <taxon>Dikarya</taxon>
        <taxon>Ascomycota</taxon>
        <taxon>Saccharomycotina</taxon>
        <taxon>Pichiomycetes</taxon>
        <taxon>Pichiales</taxon>
        <taxon>Pichiaceae</taxon>
        <taxon>Ambrosiozyma</taxon>
    </lineage>
</organism>
<evidence type="ECO:0000313" key="2">
    <source>
        <dbReference type="Proteomes" id="UP001165064"/>
    </source>
</evidence>
<proteinExistence type="predicted"/>
<keyword evidence="2" id="KW-1185">Reference proteome</keyword>
<evidence type="ECO:0000313" key="1">
    <source>
        <dbReference type="EMBL" id="GME79934.1"/>
    </source>
</evidence>
<dbReference type="EMBL" id="BSXS01002826">
    <property type="protein sequence ID" value="GME79934.1"/>
    <property type="molecule type" value="Genomic_DNA"/>
</dbReference>
<gene>
    <name evidence="1" type="ORF">Amon02_000420400</name>
</gene>
<comment type="caution">
    <text evidence="1">The sequence shown here is derived from an EMBL/GenBank/DDBJ whole genome shotgun (WGS) entry which is preliminary data.</text>
</comment>
<accession>A0ACB5T2K6</accession>
<protein>
    <submittedName>
        <fullName evidence="1">Unnamed protein product</fullName>
    </submittedName>
</protein>
<dbReference type="Proteomes" id="UP001165064">
    <property type="component" value="Unassembled WGS sequence"/>
</dbReference>
<reference evidence="1" key="1">
    <citation type="submission" date="2023-04" db="EMBL/GenBank/DDBJ databases">
        <title>Ambrosiozyma monospora NBRC 10751.</title>
        <authorList>
            <person name="Ichikawa N."/>
            <person name="Sato H."/>
            <person name="Tonouchi N."/>
        </authorList>
    </citation>
    <scope>NUCLEOTIDE SEQUENCE</scope>
    <source>
        <strain evidence="1">NBRC 10751</strain>
    </source>
</reference>
<sequence length="134" mass="14935">MNHSDDIFHENLPKSLSTTEVPSSQASPSPTYDTLTAHIHDHLPSDHQHRKKANSLSEIKILKRRKTAITAIEAQEFFPVDTPEGPRFVSDFTETTTIDDIAESLKATVKGQAGHSVHQASYPLIYETQRALCL</sequence>